<dbReference type="RefSeq" id="WP_133867523.1">
    <property type="nucleotide sequence ID" value="NZ_JAVJPS010000037.1"/>
</dbReference>
<evidence type="ECO:0000256" key="3">
    <source>
        <dbReference type="ARBA" id="ARBA00022448"/>
    </source>
</evidence>
<feature type="transmembrane region" description="Helical" evidence="19">
    <location>
        <begin position="94"/>
        <end position="116"/>
    </location>
</feature>
<dbReference type="GO" id="GO:0042773">
    <property type="term" value="P:ATP synthesis coupled electron transport"/>
    <property type="evidence" value="ECO:0007669"/>
    <property type="project" value="TreeGrafter"/>
</dbReference>
<keyword evidence="13 19" id="KW-0472">Membrane</keyword>
<evidence type="ECO:0000256" key="13">
    <source>
        <dbReference type="ARBA" id="ARBA00023136"/>
    </source>
</evidence>
<dbReference type="SUPFAM" id="SSF46626">
    <property type="entry name" value="Cytochrome c"/>
    <property type="match status" value="1"/>
</dbReference>
<dbReference type="GO" id="GO:0005886">
    <property type="term" value="C:plasma membrane"/>
    <property type="evidence" value="ECO:0007669"/>
    <property type="project" value="UniProtKB-SubCell"/>
</dbReference>
<comment type="cofactor">
    <cofactor evidence="18">
        <name>Cu cation</name>
        <dbReference type="ChEBI" id="CHEBI:23378"/>
    </cofactor>
    <text evidence="18">Binds a copper A center.</text>
</comment>
<dbReference type="NCBIfam" id="TIGR02866">
    <property type="entry name" value="CoxB"/>
    <property type="match status" value="1"/>
</dbReference>
<dbReference type="OrthoDB" id="9781261at2"/>
<keyword evidence="24" id="KW-1185">Reference proteome</keyword>
<dbReference type="EMBL" id="SOAU01000001">
    <property type="protein sequence ID" value="TDT15029.1"/>
    <property type="molecule type" value="Genomic_DNA"/>
</dbReference>
<evidence type="ECO:0000256" key="19">
    <source>
        <dbReference type="SAM" id="Phobius"/>
    </source>
</evidence>
<evidence type="ECO:0000256" key="15">
    <source>
        <dbReference type="ARBA" id="ARBA00047816"/>
    </source>
</evidence>
<keyword evidence="7 16" id="KW-0479">Metal-binding</keyword>
<dbReference type="PROSITE" id="PS50857">
    <property type="entry name" value="COX2_CUA"/>
    <property type="match status" value="1"/>
</dbReference>
<evidence type="ECO:0000256" key="8">
    <source>
        <dbReference type="ARBA" id="ARBA00022967"/>
    </source>
</evidence>
<keyword evidence="11 16" id="KW-0408">Iron</keyword>
<dbReference type="InterPro" id="IPR011759">
    <property type="entry name" value="Cyt_c_oxidase_su2_TM_dom"/>
</dbReference>
<dbReference type="InterPro" id="IPR002429">
    <property type="entry name" value="CcO_II-like_C"/>
</dbReference>
<dbReference type="Pfam" id="PF00116">
    <property type="entry name" value="COX2"/>
    <property type="match status" value="1"/>
</dbReference>
<keyword evidence="5 17" id="KW-0679">Respiratory chain</keyword>
<comment type="subcellular location">
    <subcellularLocation>
        <location evidence="17">Cell membrane</location>
        <topology evidence="17">Multi-pass membrane protein</topology>
    </subcellularLocation>
    <subcellularLocation>
        <location evidence="1">Membrane</location>
        <topology evidence="1">Multi-pass membrane protein</topology>
    </subcellularLocation>
</comment>
<dbReference type="SUPFAM" id="SSF49503">
    <property type="entry name" value="Cupredoxins"/>
    <property type="match status" value="1"/>
</dbReference>
<feature type="transmembrane region" description="Helical" evidence="19">
    <location>
        <begin position="52"/>
        <end position="73"/>
    </location>
</feature>
<dbReference type="PROSITE" id="PS51007">
    <property type="entry name" value="CYTC"/>
    <property type="match status" value="1"/>
</dbReference>
<dbReference type="InterPro" id="IPR036909">
    <property type="entry name" value="Cyt_c-like_dom_sf"/>
</dbReference>
<evidence type="ECO:0000256" key="2">
    <source>
        <dbReference type="ARBA" id="ARBA00007866"/>
    </source>
</evidence>
<dbReference type="InterPro" id="IPR036257">
    <property type="entry name" value="Cyt_c_oxidase_su2_TM_sf"/>
</dbReference>
<dbReference type="InterPro" id="IPR001505">
    <property type="entry name" value="Copper_CuA"/>
</dbReference>
<gene>
    <name evidence="23" type="ORF">BDK89_0589</name>
</gene>
<dbReference type="InterPro" id="IPR014222">
    <property type="entry name" value="Cyt_c_oxidase_su2"/>
</dbReference>
<evidence type="ECO:0000256" key="12">
    <source>
        <dbReference type="ARBA" id="ARBA00023008"/>
    </source>
</evidence>
<keyword evidence="6 17" id="KW-0812">Transmembrane</keyword>
<evidence type="ECO:0000256" key="10">
    <source>
        <dbReference type="ARBA" id="ARBA00022989"/>
    </source>
</evidence>
<keyword evidence="4 16" id="KW-0349">Heme</keyword>
<comment type="caution">
    <text evidence="23">The sequence shown here is derived from an EMBL/GenBank/DDBJ whole genome shotgun (WGS) entry which is preliminary data.</text>
</comment>
<evidence type="ECO:0000256" key="4">
    <source>
        <dbReference type="ARBA" id="ARBA00022617"/>
    </source>
</evidence>
<evidence type="ECO:0000256" key="17">
    <source>
        <dbReference type="RuleBase" id="RU000456"/>
    </source>
</evidence>
<dbReference type="Pfam" id="PF02790">
    <property type="entry name" value="COX2_TM"/>
    <property type="match status" value="1"/>
</dbReference>
<dbReference type="PROSITE" id="PS50999">
    <property type="entry name" value="COX2_TM"/>
    <property type="match status" value="1"/>
</dbReference>
<dbReference type="GO" id="GO:0020037">
    <property type="term" value="F:heme binding"/>
    <property type="evidence" value="ECO:0007669"/>
    <property type="project" value="InterPro"/>
</dbReference>
<comment type="catalytic activity">
    <reaction evidence="15 18">
        <text>4 Fe(II)-[cytochrome c] + O2 + 8 H(+)(in) = 4 Fe(III)-[cytochrome c] + 2 H2O + 4 H(+)(out)</text>
        <dbReference type="Rhea" id="RHEA:11436"/>
        <dbReference type="Rhea" id="RHEA-COMP:10350"/>
        <dbReference type="Rhea" id="RHEA-COMP:14399"/>
        <dbReference type="ChEBI" id="CHEBI:15377"/>
        <dbReference type="ChEBI" id="CHEBI:15378"/>
        <dbReference type="ChEBI" id="CHEBI:15379"/>
        <dbReference type="ChEBI" id="CHEBI:29033"/>
        <dbReference type="ChEBI" id="CHEBI:29034"/>
        <dbReference type="EC" id="7.1.1.9"/>
    </reaction>
</comment>
<dbReference type="PROSITE" id="PS00078">
    <property type="entry name" value="COX2"/>
    <property type="match status" value="1"/>
</dbReference>
<organism evidence="23 24">
    <name type="scientific">Ilumatobacter fluminis</name>
    <dbReference type="NCBI Taxonomy" id="467091"/>
    <lineage>
        <taxon>Bacteria</taxon>
        <taxon>Bacillati</taxon>
        <taxon>Actinomycetota</taxon>
        <taxon>Acidimicrobiia</taxon>
        <taxon>Acidimicrobiales</taxon>
        <taxon>Ilumatobacteraceae</taxon>
        <taxon>Ilumatobacter</taxon>
    </lineage>
</organism>
<keyword evidence="10 19" id="KW-1133">Transmembrane helix</keyword>
<evidence type="ECO:0000259" key="22">
    <source>
        <dbReference type="PROSITE" id="PS51007"/>
    </source>
</evidence>
<dbReference type="GO" id="GO:0004129">
    <property type="term" value="F:cytochrome-c oxidase activity"/>
    <property type="evidence" value="ECO:0007669"/>
    <property type="project" value="UniProtKB-EC"/>
</dbReference>
<feature type="domain" description="Cytochrome c" evidence="22">
    <location>
        <begin position="262"/>
        <end position="410"/>
    </location>
</feature>
<dbReference type="InterPro" id="IPR045187">
    <property type="entry name" value="CcO_II"/>
</dbReference>
<evidence type="ECO:0000313" key="24">
    <source>
        <dbReference type="Proteomes" id="UP000294558"/>
    </source>
</evidence>
<feature type="domain" description="Cytochrome oxidase subunit II transmembrane region profile" evidence="21">
    <location>
        <begin position="24"/>
        <end position="122"/>
    </location>
</feature>
<dbReference type="SUPFAM" id="SSF81464">
    <property type="entry name" value="Cytochrome c oxidase subunit II-like, transmembrane region"/>
    <property type="match status" value="1"/>
</dbReference>
<evidence type="ECO:0000256" key="7">
    <source>
        <dbReference type="ARBA" id="ARBA00022723"/>
    </source>
</evidence>
<evidence type="ECO:0000259" key="21">
    <source>
        <dbReference type="PROSITE" id="PS50999"/>
    </source>
</evidence>
<dbReference type="GO" id="GO:0016491">
    <property type="term" value="F:oxidoreductase activity"/>
    <property type="evidence" value="ECO:0007669"/>
    <property type="project" value="InterPro"/>
</dbReference>
<protein>
    <recommendedName>
        <fullName evidence="18">Cytochrome c oxidase subunit 2</fullName>
        <ecNumber evidence="18">7.1.1.9</ecNumber>
    </recommendedName>
</protein>
<evidence type="ECO:0000256" key="5">
    <source>
        <dbReference type="ARBA" id="ARBA00022660"/>
    </source>
</evidence>
<dbReference type="PANTHER" id="PTHR22888:SF9">
    <property type="entry name" value="CYTOCHROME C OXIDASE SUBUNIT 2"/>
    <property type="match status" value="1"/>
</dbReference>
<dbReference type="PRINTS" id="PR01166">
    <property type="entry name" value="CYCOXIDASEII"/>
</dbReference>
<feature type="domain" description="Cytochrome oxidase subunit II copper A binding" evidence="20">
    <location>
        <begin position="123"/>
        <end position="250"/>
    </location>
</feature>
<keyword evidence="9 17" id="KW-0249">Electron transport</keyword>
<dbReference type="EC" id="7.1.1.9" evidence="18"/>
<evidence type="ECO:0000256" key="1">
    <source>
        <dbReference type="ARBA" id="ARBA00004141"/>
    </source>
</evidence>
<name>A0A4R7HX41_9ACTN</name>
<dbReference type="Proteomes" id="UP000294558">
    <property type="component" value="Unassembled WGS sequence"/>
</dbReference>
<evidence type="ECO:0000256" key="14">
    <source>
        <dbReference type="ARBA" id="ARBA00024688"/>
    </source>
</evidence>
<sequence length="410" mass="44924">MTESSPLRSRLRTAALVGVGGVVLASCAQDAPQDTWQPAGSEAQKIHDLQWPIFLIAGIVGLIVMAVVAVVVVKFKDRGQPIPEQSHGKAWLEYLFIALPAVLLAGIAVPTVATIIDLNDTDDADCVINVTGQQWWWEYDYPIAADGSICGFMPTGESGTIVTSGQMVIPTDAKVVIRGTSRDVIHSFWVPRLNGKRDMVPGRVHTWNFNAEQPGIYAGQCAEFCGLSHANMRMEIVALDDTDFQAWIDNQLEPYQSPEEGTLAADGESEFIAQCARCHQVDGLVDADGELVVSNPEDQVYSGAAPNLTNFMTRNTFAGATWDLLNEECRADVWEADPEVFGDLYLEGVTESCLNEIDLKEWLRDAPAKKPMYADAESLEATDGLVRGMPYLALSEDQIDRLVAYLLERK</sequence>
<dbReference type="GO" id="GO:0005507">
    <property type="term" value="F:copper ion binding"/>
    <property type="evidence" value="ECO:0007669"/>
    <property type="project" value="InterPro"/>
</dbReference>
<keyword evidence="12 18" id="KW-0186">Copper</keyword>
<proteinExistence type="inferred from homology"/>
<evidence type="ECO:0000256" key="6">
    <source>
        <dbReference type="ARBA" id="ARBA00022692"/>
    </source>
</evidence>
<keyword evidence="3 17" id="KW-0813">Transport</keyword>
<keyword evidence="8" id="KW-1278">Translocase</keyword>
<dbReference type="InterPro" id="IPR008972">
    <property type="entry name" value="Cupredoxin"/>
</dbReference>
<evidence type="ECO:0000313" key="23">
    <source>
        <dbReference type="EMBL" id="TDT15029.1"/>
    </source>
</evidence>
<dbReference type="Gene3D" id="1.10.287.90">
    <property type="match status" value="1"/>
</dbReference>
<accession>A0A4R7HX41</accession>
<evidence type="ECO:0000256" key="11">
    <source>
        <dbReference type="ARBA" id="ARBA00023004"/>
    </source>
</evidence>
<dbReference type="InterPro" id="IPR009056">
    <property type="entry name" value="Cyt_c-like_dom"/>
</dbReference>
<comment type="function">
    <text evidence="14 18">Subunits I and II form the functional core of the enzyme complex. Electrons originating in cytochrome c are transferred via heme a and Cu(A) to the binuclear center formed by heme a3 and Cu(B).</text>
</comment>
<reference evidence="23 24" key="1">
    <citation type="submission" date="2019-03" db="EMBL/GenBank/DDBJ databases">
        <title>Sequencing the genomes of 1000 actinobacteria strains.</title>
        <authorList>
            <person name="Klenk H.-P."/>
        </authorList>
    </citation>
    <scope>NUCLEOTIDE SEQUENCE [LARGE SCALE GENOMIC DNA]</scope>
    <source>
        <strain evidence="23 24">DSM 18936</strain>
    </source>
</reference>
<evidence type="ECO:0000256" key="9">
    <source>
        <dbReference type="ARBA" id="ARBA00022982"/>
    </source>
</evidence>
<dbReference type="PANTHER" id="PTHR22888">
    <property type="entry name" value="CYTOCHROME C OXIDASE, SUBUNIT II"/>
    <property type="match status" value="1"/>
</dbReference>
<comment type="similarity">
    <text evidence="2 17">Belongs to the cytochrome c oxidase subunit 2 family.</text>
</comment>
<dbReference type="AlphaFoldDB" id="A0A4R7HX41"/>
<evidence type="ECO:0000256" key="18">
    <source>
        <dbReference type="RuleBase" id="RU004024"/>
    </source>
</evidence>
<dbReference type="Gene3D" id="2.60.40.420">
    <property type="entry name" value="Cupredoxins - blue copper proteins"/>
    <property type="match status" value="1"/>
</dbReference>
<evidence type="ECO:0000256" key="16">
    <source>
        <dbReference type="PROSITE-ProRule" id="PRU00433"/>
    </source>
</evidence>
<evidence type="ECO:0000259" key="20">
    <source>
        <dbReference type="PROSITE" id="PS50857"/>
    </source>
</evidence>